<dbReference type="InterPro" id="IPR021109">
    <property type="entry name" value="Peptidase_aspartic_dom_sf"/>
</dbReference>
<protein>
    <submittedName>
        <fullName evidence="2">Uncharacterized protein LOC120251327</fullName>
    </submittedName>
</protein>
<dbReference type="GeneID" id="120251327"/>
<dbReference type="Gene3D" id="2.40.70.10">
    <property type="entry name" value="Acid Proteases"/>
    <property type="match status" value="1"/>
</dbReference>
<dbReference type="RefSeq" id="XP_039115808.1">
    <property type="nucleotide sequence ID" value="XM_039259874.1"/>
</dbReference>
<keyword evidence="1" id="KW-1185">Reference proteome</keyword>
<sequence>MTRYAKFLKELLTNKRKLQEVSSVTLSEECSSLITNKLPKKEKDPEDFIVPYRIGGLVDEKALADQGASMNLMPYKIFKRLGLGEPKPTIMNMQLVNRSLVVFQVAMRGLDPMNFFEGKRYAKLVMLNKIYLGGQY</sequence>
<dbReference type="AlphaFoldDB" id="A0AB40ALI9"/>
<evidence type="ECO:0000313" key="1">
    <source>
        <dbReference type="Proteomes" id="UP001515500"/>
    </source>
</evidence>
<dbReference type="Proteomes" id="UP001515500">
    <property type="component" value="Chromosome 20"/>
</dbReference>
<gene>
    <name evidence="2" type="primary">LOC120251327</name>
</gene>
<dbReference type="PANTHER" id="PTHR33067:SF35">
    <property type="entry name" value="ASPARTIC PEPTIDASE DDI1-TYPE DOMAIN-CONTAINING PROTEIN"/>
    <property type="match status" value="1"/>
</dbReference>
<dbReference type="PANTHER" id="PTHR33067">
    <property type="entry name" value="RNA-DIRECTED DNA POLYMERASE-RELATED"/>
    <property type="match status" value="1"/>
</dbReference>
<accession>A0AB40ALI9</accession>
<reference evidence="2" key="1">
    <citation type="submission" date="2025-08" db="UniProtKB">
        <authorList>
            <consortium name="RefSeq"/>
        </authorList>
    </citation>
    <scope>IDENTIFICATION</scope>
</reference>
<evidence type="ECO:0000313" key="2">
    <source>
        <dbReference type="RefSeq" id="XP_039115808.1"/>
    </source>
</evidence>
<name>A0AB40ALI9_DIOCR</name>
<proteinExistence type="predicted"/>
<organism evidence="1 2">
    <name type="scientific">Dioscorea cayennensis subsp. rotundata</name>
    <name type="common">White Guinea yam</name>
    <name type="synonym">Dioscorea rotundata</name>
    <dbReference type="NCBI Taxonomy" id="55577"/>
    <lineage>
        <taxon>Eukaryota</taxon>
        <taxon>Viridiplantae</taxon>
        <taxon>Streptophyta</taxon>
        <taxon>Embryophyta</taxon>
        <taxon>Tracheophyta</taxon>
        <taxon>Spermatophyta</taxon>
        <taxon>Magnoliopsida</taxon>
        <taxon>Liliopsida</taxon>
        <taxon>Dioscoreales</taxon>
        <taxon>Dioscoreaceae</taxon>
        <taxon>Dioscorea</taxon>
    </lineage>
</organism>